<accession>A0A517MPY5</accession>
<keyword evidence="1" id="KW-0812">Transmembrane</keyword>
<keyword evidence="1" id="KW-0472">Membrane</keyword>
<evidence type="ECO:0000313" key="3">
    <source>
        <dbReference type="Proteomes" id="UP000319852"/>
    </source>
</evidence>
<dbReference type="Proteomes" id="UP000319852">
    <property type="component" value="Chromosome"/>
</dbReference>
<dbReference type="EMBL" id="CP036263">
    <property type="protein sequence ID" value="QDS96934.1"/>
    <property type="molecule type" value="Genomic_DNA"/>
</dbReference>
<keyword evidence="1" id="KW-1133">Transmembrane helix</keyword>
<dbReference type="KEGG" id="amob:HG15A2_01930"/>
<evidence type="ECO:0000313" key="2">
    <source>
        <dbReference type="EMBL" id="QDS96934.1"/>
    </source>
</evidence>
<organism evidence="2 3">
    <name type="scientific">Adhaeretor mobilis</name>
    <dbReference type="NCBI Taxonomy" id="1930276"/>
    <lineage>
        <taxon>Bacteria</taxon>
        <taxon>Pseudomonadati</taxon>
        <taxon>Planctomycetota</taxon>
        <taxon>Planctomycetia</taxon>
        <taxon>Pirellulales</taxon>
        <taxon>Lacipirellulaceae</taxon>
        <taxon>Adhaeretor</taxon>
    </lineage>
</organism>
<proteinExistence type="predicted"/>
<name>A0A517MPY5_9BACT</name>
<gene>
    <name evidence="2" type="ORF">HG15A2_01930</name>
</gene>
<reference evidence="2 3" key="1">
    <citation type="submission" date="2019-02" db="EMBL/GenBank/DDBJ databases">
        <title>Deep-cultivation of Planctomycetes and their phenomic and genomic characterization uncovers novel biology.</title>
        <authorList>
            <person name="Wiegand S."/>
            <person name="Jogler M."/>
            <person name="Boedeker C."/>
            <person name="Pinto D."/>
            <person name="Vollmers J."/>
            <person name="Rivas-Marin E."/>
            <person name="Kohn T."/>
            <person name="Peeters S.H."/>
            <person name="Heuer A."/>
            <person name="Rast P."/>
            <person name="Oberbeckmann S."/>
            <person name="Bunk B."/>
            <person name="Jeske O."/>
            <person name="Meyerdierks A."/>
            <person name="Storesund J.E."/>
            <person name="Kallscheuer N."/>
            <person name="Luecker S."/>
            <person name="Lage O.M."/>
            <person name="Pohl T."/>
            <person name="Merkel B.J."/>
            <person name="Hornburger P."/>
            <person name="Mueller R.-W."/>
            <person name="Bruemmer F."/>
            <person name="Labrenz M."/>
            <person name="Spormann A.M."/>
            <person name="Op den Camp H."/>
            <person name="Overmann J."/>
            <person name="Amann R."/>
            <person name="Jetten M.S.M."/>
            <person name="Mascher T."/>
            <person name="Medema M.H."/>
            <person name="Devos D.P."/>
            <person name="Kaster A.-K."/>
            <person name="Ovreas L."/>
            <person name="Rohde M."/>
            <person name="Galperin M.Y."/>
            <person name="Jogler C."/>
        </authorList>
    </citation>
    <scope>NUCLEOTIDE SEQUENCE [LARGE SCALE GENOMIC DNA]</scope>
    <source>
        <strain evidence="2 3">HG15A2</strain>
    </source>
</reference>
<keyword evidence="3" id="KW-1185">Reference proteome</keyword>
<evidence type="ECO:0000256" key="1">
    <source>
        <dbReference type="SAM" id="Phobius"/>
    </source>
</evidence>
<dbReference type="AlphaFoldDB" id="A0A517MPY5"/>
<protein>
    <submittedName>
        <fullName evidence="2">Uncharacterized protein</fullName>
    </submittedName>
</protein>
<sequence length="75" mass="8220" precursor="true">MPPNGLGDEEALCAFYVLGTPFMATVILVRTVARRGSRAAYAECGRSVVRISPPKFAELVIKTILFGKLDKEYDV</sequence>
<feature type="transmembrane region" description="Helical" evidence="1">
    <location>
        <begin position="14"/>
        <end position="33"/>
    </location>
</feature>